<keyword evidence="9" id="KW-1185">Reference proteome</keyword>
<dbReference type="GeneID" id="89975589"/>
<sequence>MALAASSPALEVDQINALNEADDEEIARVRAEIQALSQRHSLLRSSILSSTRAQAWLKERQEAESSDEATQDDLPLLLASSRQTSKTNVHRLALGVTSFPFTDPSPECQALNPLLGVRFDICQQDGRYTKPFYLFCRRISASSQELRIHRHTIPPLVPLQDYEKKYLPLVDEGYGGSEDSFSHGDNSASRTQDLHALVKCVRRDLVAWKLRVDAIELVRDHLGLPHPKSHTGNGKSTGDGGEAETETTEDDQISDEDFESSGKFGVRQLESGNKDASQVRILWTDDRVGRLVLSPDGAILKVVILNGEGRLAEQERIISSNSATIYVLSKRLETLHNTIQHST</sequence>
<accession>A0AAV9MYG8</accession>
<name>A0AAV9MYG8_9EURO</name>
<dbReference type="Pfam" id="PF09496">
    <property type="entry name" value="CENP-O"/>
    <property type="match status" value="1"/>
</dbReference>
<comment type="caution">
    <text evidence="8">The sequence shown here is derived from an EMBL/GenBank/DDBJ whole genome shotgun (WGS) entry which is preliminary data.</text>
</comment>
<feature type="region of interest" description="Disordered" evidence="7">
    <location>
        <begin position="223"/>
        <end position="258"/>
    </location>
</feature>
<dbReference type="EMBL" id="JAVRRD010000029">
    <property type="protein sequence ID" value="KAK5046662.1"/>
    <property type="molecule type" value="Genomic_DNA"/>
</dbReference>
<evidence type="ECO:0000256" key="1">
    <source>
        <dbReference type="ARBA" id="ARBA00004123"/>
    </source>
</evidence>
<comment type="similarity">
    <text evidence="3">Belongs to the CENP-O/MCM21 family.</text>
</comment>
<evidence type="ECO:0000313" key="8">
    <source>
        <dbReference type="EMBL" id="KAK5046662.1"/>
    </source>
</evidence>
<dbReference type="AlphaFoldDB" id="A0AAV9MYG8"/>
<keyword evidence="4" id="KW-0158">Chromosome</keyword>
<evidence type="ECO:0000256" key="4">
    <source>
        <dbReference type="ARBA" id="ARBA00022454"/>
    </source>
</evidence>
<keyword evidence="5" id="KW-0539">Nucleus</keyword>
<evidence type="ECO:0000256" key="3">
    <source>
        <dbReference type="ARBA" id="ARBA00007321"/>
    </source>
</evidence>
<dbReference type="RefSeq" id="XP_064702245.1">
    <property type="nucleotide sequence ID" value="XM_064850976.1"/>
</dbReference>
<feature type="compositionally biased region" description="Acidic residues" evidence="7">
    <location>
        <begin position="241"/>
        <end position="258"/>
    </location>
</feature>
<protein>
    <recommendedName>
        <fullName evidence="10">Cenp-O kinetochore centromere component</fullName>
    </recommendedName>
</protein>
<keyword evidence="6" id="KW-0137">Centromere</keyword>
<dbReference type="PANTHER" id="PTHR14582:SF1">
    <property type="entry name" value="CENTROMERE PROTEIN O"/>
    <property type="match status" value="1"/>
</dbReference>
<evidence type="ECO:0000256" key="2">
    <source>
        <dbReference type="ARBA" id="ARBA00004584"/>
    </source>
</evidence>
<evidence type="ECO:0008006" key="10">
    <source>
        <dbReference type="Google" id="ProtNLM"/>
    </source>
</evidence>
<dbReference type="PANTHER" id="PTHR14582">
    <property type="entry name" value="INNER KINETOCHORE SUBUNIT MAL2"/>
    <property type="match status" value="1"/>
</dbReference>
<gene>
    <name evidence="8" type="ORF">LTR84_007423</name>
</gene>
<evidence type="ECO:0000256" key="7">
    <source>
        <dbReference type="SAM" id="MobiDB-lite"/>
    </source>
</evidence>
<comment type="subcellular location">
    <subcellularLocation>
        <location evidence="2">Chromosome</location>
        <location evidence="2">Centromere</location>
    </subcellularLocation>
    <subcellularLocation>
        <location evidence="1">Nucleus</location>
    </subcellularLocation>
</comment>
<reference evidence="8 9" key="1">
    <citation type="submission" date="2023-08" db="EMBL/GenBank/DDBJ databases">
        <title>Black Yeasts Isolated from many extreme environments.</title>
        <authorList>
            <person name="Coleine C."/>
            <person name="Stajich J.E."/>
            <person name="Selbmann L."/>
        </authorList>
    </citation>
    <scope>NUCLEOTIDE SEQUENCE [LARGE SCALE GENOMIC DNA]</scope>
    <source>
        <strain evidence="8 9">CCFEE 5792</strain>
    </source>
</reference>
<dbReference type="GO" id="GO:0005634">
    <property type="term" value="C:nucleus"/>
    <property type="evidence" value="ECO:0007669"/>
    <property type="project" value="UniProtKB-SubCell"/>
</dbReference>
<evidence type="ECO:0000256" key="6">
    <source>
        <dbReference type="ARBA" id="ARBA00023328"/>
    </source>
</evidence>
<proteinExistence type="inferred from homology"/>
<evidence type="ECO:0000256" key="5">
    <source>
        <dbReference type="ARBA" id="ARBA00023242"/>
    </source>
</evidence>
<organism evidence="8 9">
    <name type="scientific">Exophiala bonariae</name>
    <dbReference type="NCBI Taxonomy" id="1690606"/>
    <lineage>
        <taxon>Eukaryota</taxon>
        <taxon>Fungi</taxon>
        <taxon>Dikarya</taxon>
        <taxon>Ascomycota</taxon>
        <taxon>Pezizomycotina</taxon>
        <taxon>Eurotiomycetes</taxon>
        <taxon>Chaetothyriomycetidae</taxon>
        <taxon>Chaetothyriales</taxon>
        <taxon>Herpotrichiellaceae</taxon>
        <taxon>Exophiala</taxon>
    </lineage>
</organism>
<dbReference type="Proteomes" id="UP001358417">
    <property type="component" value="Unassembled WGS sequence"/>
</dbReference>
<dbReference type="InterPro" id="IPR018464">
    <property type="entry name" value="CENP-O"/>
</dbReference>
<dbReference type="GO" id="GO:0031511">
    <property type="term" value="C:Mis6-Sim4 complex"/>
    <property type="evidence" value="ECO:0007669"/>
    <property type="project" value="TreeGrafter"/>
</dbReference>
<evidence type="ECO:0000313" key="9">
    <source>
        <dbReference type="Proteomes" id="UP001358417"/>
    </source>
</evidence>